<dbReference type="KEGG" id="lll:129794157"/>
<name>A0A1B0CH84_LUTLO</name>
<dbReference type="InterPro" id="IPR036703">
    <property type="entry name" value="MOB_kinase_act_sf"/>
</dbReference>
<feature type="binding site" evidence="1">
    <location>
        <position position="86"/>
    </location>
    <ligand>
        <name>Zn(2+)</name>
        <dbReference type="ChEBI" id="CHEBI:29105"/>
    </ligand>
</feature>
<dbReference type="EMBL" id="AJWK01012107">
    <property type="status" value="NOT_ANNOTATED_CDS"/>
    <property type="molecule type" value="Genomic_DNA"/>
</dbReference>
<evidence type="ECO:0000256" key="1">
    <source>
        <dbReference type="PIRSR" id="PIRSR605301-1"/>
    </source>
</evidence>
<evidence type="ECO:0000313" key="4">
    <source>
        <dbReference type="Proteomes" id="UP000092461"/>
    </source>
</evidence>
<dbReference type="Proteomes" id="UP000092461">
    <property type="component" value="Unassembled WGS sequence"/>
</dbReference>
<dbReference type="EMBL" id="GITU01005712">
    <property type="protein sequence ID" value="MBC1174415.1"/>
    <property type="molecule type" value="Transcribed_RNA"/>
</dbReference>
<protein>
    <submittedName>
        <fullName evidence="2">Putative mob1/phocein family</fullName>
    </submittedName>
</protein>
<proteinExistence type="predicted"/>
<dbReference type="RefSeq" id="XP_055690772.1">
    <property type="nucleotide sequence ID" value="XM_055834797.1"/>
</dbReference>
<keyword evidence="1" id="KW-0479">Metal-binding</keyword>
<dbReference type="AlphaFoldDB" id="A0A1B0CH84"/>
<reference evidence="2" key="2">
    <citation type="journal article" date="2020" name="BMC">
        <title>Leishmania infection induces a limited differential gene expression in the sand fly midgut.</title>
        <authorList>
            <person name="Coutinho-Abreu I.V."/>
            <person name="Serafim T.D."/>
            <person name="Meneses C."/>
            <person name="Kamhawi S."/>
            <person name="Oliveira F."/>
            <person name="Valenzuela J.G."/>
        </authorList>
    </citation>
    <scope>NUCLEOTIDE SEQUENCE</scope>
    <source>
        <strain evidence="2">Jacobina</strain>
        <tissue evidence="2">Midgut</tissue>
    </source>
</reference>
<dbReference type="FunFam" id="1.20.140.30:FF:000001">
    <property type="entry name" value="MOB kinase activator 1A"/>
    <property type="match status" value="1"/>
</dbReference>
<dbReference type="SUPFAM" id="SSF101152">
    <property type="entry name" value="Mob1/phocein"/>
    <property type="match status" value="1"/>
</dbReference>
<feature type="binding site" evidence="1">
    <location>
        <position position="168"/>
    </location>
    <ligand>
        <name>Zn(2+)</name>
        <dbReference type="ChEBI" id="CHEBI:29105"/>
    </ligand>
</feature>
<feature type="binding site" evidence="1">
    <location>
        <position position="91"/>
    </location>
    <ligand>
        <name>Zn(2+)</name>
        <dbReference type="ChEBI" id="CHEBI:29105"/>
    </ligand>
</feature>
<dbReference type="VEuPathDB" id="VectorBase:LLONM1_002874"/>
<keyword evidence="4" id="KW-1185">Reference proteome</keyword>
<keyword evidence="1" id="KW-0862">Zinc</keyword>
<dbReference type="SMART" id="SM01388">
    <property type="entry name" value="Mob1_phocein"/>
    <property type="match status" value="1"/>
</dbReference>
<dbReference type="Gene3D" id="1.20.140.30">
    <property type="entry name" value="MOB kinase activator"/>
    <property type="match status" value="1"/>
</dbReference>
<sequence>MALNGFIEFFQKGKVGNTFRPKKRFTQGTIRYSLHKQAQASLNSGINLRQVVRLPQGENMNDWLAVHVVDFFNRINLIYGTVSEFCTVATCATMSGGPRYEYLWADGVQYRKPTALPAPKYIELLMDWVECQINNENLFPVSTDIPFPRSFPTLCRKILTRLFRVFVHVYIHHFDRIVSIGAEAHVNTCYKHFYYFVQEFELVSPKELEPLSEMTSRICKDT</sequence>
<dbReference type="VEuPathDB" id="VectorBase:LLOJ003796"/>
<organism evidence="3 4">
    <name type="scientific">Lutzomyia longipalpis</name>
    <name type="common">Sand fly</name>
    <dbReference type="NCBI Taxonomy" id="7200"/>
    <lineage>
        <taxon>Eukaryota</taxon>
        <taxon>Metazoa</taxon>
        <taxon>Ecdysozoa</taxon>
        <taxon>Arthropoda</taxon>
        <taxon>Hexapoda</taxon>
        <taxon>Insecta</taxon>
        <taxon>Pterygota</taxon>
        <taxon>Neoptera</taxon>
        <taxon>Endopterygota</taxon>
        <taxon>Diptera</taxon>
        <taxon>Nematocera</taxon>
        <taxon>Psychodoidea</taxon>
        <taxon>Psychodidae</taxon>
        <taxon>Lutzomyia</taxon>
        <taxon>Lutzomyia</taxon>
    </lineage>
</organism>
<dbReference type="EnsemblMetazoa" id="LLOJ003796-RA">
    <property type="protein sequence ID" value="LLOJ003796-PA"/>
    <property type="gene ID" value="LLOJ003796"/>
</dbReference>
<feature type="binding site" evidence="1">
    <location>
        <position position="173"/>
    </location>
    <ligand>
        <name>Zn(2+)</name>
        <dbReference type="ChEBI" id="CHEBI:29105"/>
    </ligand>
</feature>
<evidence type="ECO:0000313" key="2">
    <source>
        <dbReference type="EMBL" id="MBC1174415.1"/>
    </source>
</evidence>
<dbReference type="GeneID" id="129794157"/>
<dbReference type="Pfam" id="PF03637">
    <property type="entry name" value="Mob1_phocein"/>
    <property type="match status" value="1"/>
</dbReference>
<reference evidence="4" key="1">
    <citation type="submission" date="2012-05" db="EMBL/GenBank/DDBJ databases">
        <title>Whole Genome Assembly of Lutzomyia longipalpis.</title>
        <authorList>
            <person name="Richards S."/>
            <person name="Qu C."/>
            <person name="Dillon R."/>
            <person name="Worley K."/>
            <person name="Scherer S."/>
            <person name="Batterton M."/>
            <person name="Taylor A."/>
            <person name="Hawes A."/>
            <person name="Hernandez B."/>
            <person name="Kovar C."/>
            <person name="Mandapat C."/>
            <person name="Pham C."/>
            <person name="Qu C."/>
            <person name="Jing C."/>
            <person name="Bess C."/>
            <person name="Bandaranaike D."/>
            <person name="Ngo D."/>
            <person name="Ongeri F."/>
            <person name="Arias F."/>
            <person name="Lara F."/>
            <person name="Weissenberger G."/>
            <person name="Kamau G."/>
            <person name="Han H."/>
            <person name="Shen H."/>
            <person name="Dinh H."/>
            <person name="Khalil I."/>
            <person name="Jones J."/>
            <person name="Shafer J."/>
            <person name="Jayaseelan J."/>
            <person name="Quiroz J."/>
            <person name="Blankenburg K."/>
            <person name="Nguyen L."/>
            <person name="Jackson L."/>
            <person name="Francisco L."/>
            <person name="Tang L.-Y."/>
            <person name="Pu L.-L."/>
            <person name="Perales L."/>
            <person name="Lorensuhewa L."/>
            <person name="Munidasa M."/>
            <person name="Coyle M."/>
            <person name="Taylor M."/>
            <person name="Puazo M."/>
            <person name="Firestine M."/>
            <person name="Scheel M."/>
            <person name="Javaid M."/>
            <person name="Wang M."/>
            <person name="Li M."/>
            <person name="Tabassum N."/>
            <person name="Saada N."/>
            <person name="Osuji N."/>
            <person name="Aqrawi P."/>
            <person name="Fu Q."/>
            <person name="Thornton R."/>
            <person name="Raj R."/>
            <person name="Goodspeed R."/>
            <person name="Mata R."/>
            <person name="Najjar R."/>
            <person name="Gubbala S."/>
            <person name="Lee S."/>
            <person name="Denson S."/>
            <person name="Patil S."/>
            <person name="Macmil S."/>
            <person name="Qi S."/>
            <person name="Matskevitch T."/>
            <person name="Palculict T."/>
            <person name="Mathew T."/>
            <person name="Vee V."/>
            <person name="Velamala V."/>
            <person name="Korchina V."/>
            <person name="Cai W."/>
            <person name="Liu W."/>
            <person name="Dai W."/>
            <person name="Zou X."/>
            <person name="Zhu Y."/>
            <person name="Zhang Y."/>
            <person name="Wu Y.-Q."/>
            <person name="Xin Y."/>
            <person name="Nazarath L."/>
            <person name="Kovar C."/>
            <person name="Han Y."/>
            <person name="Muzny D."/>
            <person name="Gibbs R."/>
        </authorList>
    </citation>
    <scope>NUCLEOTIDE SEQUENCE [LARGE SCALE GENOMIC DNA]</scope>
    <source>
        <strain evidence="4">Jacobina</strain>
    </source>
</reference>
<evidence type="ECO:0000313" key="3">
    <source>
        <dbReference type="EnsemblMetazoa" id="LLOJ003796-PA"/>
    </source>
</evidence>
<accession>A0A1B0CH84</accession>
<dbReference type="InterPro" id="IPR005301">
    <property type="entry name" value="MOB_kinase_act_fam"/>
</dbReference>
<dbReference type="PANTHER" id="PTHR22599">
    <property type="entry name" value="MPS ONE BINDER KINASE ACTIVATOR-LIKE MOB"/>
    <property type="match status" value="1"/>
</dbReference>
<dbReference type="OrthoDB" id="8170117at2759"/>
<dbReference type="CTD" id="34372"/>
<reference evidence="3" key="3">
    <citation type="submission" date="2020-05" db="UniProtKB">
        <authorList>
            <consortium name="EnsemblMetazoa"/>
        </authorList>
    </citation>
    <scope>IDENTIFICATION</scope>
    <source>
        <strain evidence="3">Jacobina</strain>
    </source>
</reference>